<organism evidence="2 3">
    <name type="scientific">Sulfitobacter indolifex HEL-45</name>
    <dbReference type="NCBI Taxonomy" id="391624"/>
    <lineage>
        <taxon>Bacteria</taxon>
        <taxon>Pseudomonadati</taxon>
        <taxon>Pseudomonadota</taxon>
        <taxon>Alphaproteobacteria</taxon>
        <taxon>Rhodobacterales</taxon>
        <taxon>Roseobacteraceae</taxon>
        <taxon>Sulfitobacter</taxon>
    </lineage>
</organism>
<evidence type="ECO:0000259" key="1">
    <source>
        <dbReference type="Pfam" id="PF25670"/>
    </source>
</evidence>
<dbReference type="InterPro" id="IPR058008">
    <property type="entry name" value="Gp26_C"/>
</dbReference>
<name>A0ABM9X1L4_9RHOB</name>
<keyword evidence="3" id="KW-1185">Reference proteome</keyword>
<sequence>MADTSERLSLPYLMPAQAQKHVTHNEALQRLDLLVQLAVESFDANTPPSLPQAGEVHALGSSPTAAWAGHADELAAWIEGNWHFVVPQEGWQALDKSSGALRRRAADAWVEVSVPDLTDLPGVGINAGHNSGNRLTVSSPATLLNHEGAGHQLKLNKAGTGDTASLLFQTDWSGRAEMGTAGADDFSIKVSADGSTWTTALAFDAATGMASGMALTQSTEDTTVGRLLRVGDFGIGADAGPVVTDLDAHLLSGSYSSYGGAHAQAPAGANPFSTLDGVFGLLCGNSTLGDQNAYIWQIAIGLDTPGLAFRVRASGAWGSWQRLWSGANTTVDANGFVKEASPIVRLFCGTCEEPAVPLNAQFERQALGQYTLTNVPPLASKGWQIEVPQDANGNRLVYVDCTYDAANGALHVRTSKVIWQDSWAAGEPCDIPEGRWVDLRFGMPTR</sequence>
<dbReference type="Proteomes" id="UP000003257">
    <property type="component" value="Unassembled WGS sequence"/>
</dbReference>
<dbReference type="Pfam" id="PF10983">
    <property type="entry name" value="DUF2793"/>
    <property type="match status" value="1"/>
</dbReference>
<evidence type="ECO:0000313" key="3">
    <source>
        <dbReference type="Proteomes" id="UP000003257"/>
    </source>
</evidence>
<dbReference type="EMBL" id="ABID01000021">
    <property type="protein sequence ID" value="EDQ03357.1"/>
    <property type="molecule type" value="Genomic_DNA"/>
</dbReference>
<dbReference type="Pfam" id="PF25670">
    <property type="entry name" value="Phage_tail_C_2"/>
    <property type="match status" value="1"/>
</dbReference>
<dbReference type="RefSeq" id="WP_007121054.1">
    <property type="nucleotide sequence ID" value="NZ_ABID01000021.1"/>
</dbReference>
<accession>A0ABM9X1L4</accession>
<evidence type="ECO:0000313" key="2">
    <source>
        <dbReference type="EMBL" id="EDQ03357.1"/>
    </source>
</evidence>
<proteinExistence type="predicted"/>
<protein>
    <recommendedName>
        <fullName evidence="1">Phage tail protein C-terminal domain-containing protein</fullName>
    </recommendedName>
</protein>
<gene>
    <name evidence="2" type="ORF">OIHEL45_18756</name>
</gene>
<dbReference type="InterPro" id="IPR021251">
    <property type="entry name" value="DUF2793"/>
</dbReference>
<feature type="domain" description="Phage tail protein C-terminal" evidence="1">
    <location>
        <begin position="328"/>
        <end position="444"/>
    </location>
</feature>
<dbReference type="CDD" id="cd19958">
    <property type="entry name" value="pyocin_knob"/>
    <property type="match status" value="1"/>
</dbReference>
<comment type="caution">
    <text evidence="2">The sequence shown here is derived from an EMBL/GenBank/DDBJ whole genome shotgun (WGS) entry which is preliminary data.</text>
</comment>
<reference evidence="2 3" key="1">
    <citation type="submission" date="2007-11" db="EMBL/GenBank/DDBJ databases">
        <authorList>
            <person name="Wagner-Dobler I."/>
            <person name="Ferriera S."/>
            <person name="Johnson J."/>
            <person name="Kravitz S."/>
            <person name="Beeson K."/>
            <person name="Sutton G."/>
            <person name="Rogers Y.-H."/>
            <person name="Friedman R."/>
            <person name="Frazier M."/>
            <person name="Venter J.C."/>
        </authorList>
    </citation>
    <scope>NUCLEOTIDE SEQUENCE [LARGE SCALE GENOMIC DNA]</scope>
    <source>
        <strain evidence="2 3">HEL-45</strain>
    </source>
</reference>